<dbReference type="InterPro" id="IPR016024">
    <property type="entry name" value="ARM-type_fold"/>
</dbReference>
<dbReference type="InterPro" id="IPR011989">
    <property type="entry name" value="ARM-like"/>
</dbReference>
<keyword evidence="1" id="KW-0042">Antenna complex</keyword>
<feature type="region of interest" description="Disordered" evidence="3">
    <location>
        <begin position="167"/>
        <end position="213"/>
    </location>
</feature>
<evidence type="ECO:0000256" key="1">
    <source>
        <dbReference type="ARBA" id="ARBA00022549"/>
    </source>
</evidence>
<dbReference type="PANTHER" id="PTHR12697:SF5">
    <property type="entry name" value="DEOXYHYPUSINE HYDROXYLASE"/>
    <property type="match status" value="1"/>
</dbReference>
<proteinExistence type="predicted"/>
<keyword evidence="4" id="KW-1133">Transmembrane helix</keyword>
<protein>
    <submittedName>
        <fullName evidence="6">HEAT repeat domain-containing protein</fullName>
    </submittedName>
</protein>
<keyword evidence="2" id="KW-0605">Phycobilisome</keyword>
<feature type="signal peptide" evidence="5">
    <location>
        <begin position="1"/>
        <end position="30"/>
    </location>
</feature>
<dbReference type="EMBL" id="JADEWU010000005">
    <property type="protein sequence ID" value="MBE9142356.1"/>
    <property type="molecule type" value="Genomic_DNA"/>
</dbReference>
<evidence type="ECO:0000256" key="4">
    <source>
        <dbReference type="SAM" id="Phobius"/>
    </source>
</evidence>
<feature type="chain" id="PRO_5047131265" evidence="5">
    <location>
        <begin position="31"/>
        <end position="369"/>
    </location>
</feature>
<dbReference type="Gene3D" id="1.25.10.10">
    <property type="entry name" value="Leucine-rich Repeat Variant"/>
    <property type="match status" value="1"/>
</dbReference>
<feature type="region of interest" description="Disordered" evidence="3">
    <location>
        <begin position="66"/>
        <end position="88"/>
    </location>
</feature>
<evidence type="ECO:0000256" key="3">
    <source>
        <dbReference type="SAM" id="MobiDB-lite"/>
    </source>
</evidence>
<gene>
    <name evidence="6" type="ORF">IQ236_03860</name>
</gene>
<evidence type="ECO:0000313" key="6">
    <source>
        <dbReference type="EMBL" id="MBE9142356.1"/>
    </source>
</evidence>
<dbReference type="PANTHER" id="PTHR12697">
    <property type="entry name" value="PBS LYASE HEAT-LIKE PROTEIN"/>
    <property type="match status" value="1"/>
</dbReference>
<name>A0ABR9U7C1_9CYAN</name>
<accession>A0ABR9U7C1</accession>
<evidence type="ECO:0000256" key="5">
    <source>
        <dbReference type="SAM" id="SignalP"/>
    </source>
</evidence>
<sequence length="369" mass="40765">MAPFYRLTLFVFACIAYCGGTFCFSGSAVAKVENETQHLTDTNRHLFTRPLTAGSDLERSAVSRQIAQNNPEKPPAKEPKKPPKPKKSSFRFPSKILILGVGAFVITLGAILILIRLMSPPNEDEDTVVDIEAQTVPENLPEPPKIQSPPPSVEVKAITQGQMQVSPTVLQRSQPPAPVEQNGYRDTTLQVSPPDTPSDKPTTSENPLGVNIPVTDTVNLNPQSYGLKLDPQDKWINDLKQTSPDIRNNAIWELAQAGDSRAIQPLLELLIYSDSNQRSLVLAALSEIGTRTLKPLSRALSLSLQDENAEVRKNAIRDLTRIYDLATQMNQILQRAMDDPDPEVKELAKWATNRLSRLRSVSTHDEPPS</sequence>
<keyword evidence="4" id="KW-0472">Membrane</keyword>
<evidence type="ECO:0000256" key="2">
    <source>
        <dbReference type="ARBA" id="ARBA00022738"/>
    </source>
</evidence>
<dbReference type="SUPFAM" id="SSF48371">
    <property type="entry name" value="ARM repeat"/>
    <property type="match status" value="1"/>
</dbReference>
<keyword evidence="4" id="KW-0812">Transmembrane</keyword>
<dbReference type="Proteomes" id="UP000640725">
    <property type="component" value="Unassembled WGS sequence"/>
</dbReference>
<keyword evidence="7" id="KW-1185">Reference proteome</keyword>
<dbReference type="Pfam" id="PF13646">
    <property type="entry name" value="HEAT_2"/>
    <property type="match status" value="1"/>
</dbReference>
<reference evidence="6 7" key="1">
    <citation type="submission" date="2020-10" db="EMBL/GenBank/DDBJ databases">
        <authorList>
            <person name="Castelo-Branco R."/>
            <person name="Eusebio N."/>
            <person name="Adriana R."/>
            <person name="Vieira A."/>
            <person name="Brugerolle De Fraissinette N."/>
            <person name="Rezende De Castro R."/>
            <person name="Schneider M.P."/>
            <person name="Vasconcelos V."/>
            <person name="Leao P.N."/>
        </authorList>
    </citation>
    <scope>NUCLEOTIDE SEQUENCE [LARGE SCALE GENOMIC DNA]</scope>
    <source>
        <strain evidence="6 7">LEGE 06226</strain>
    </source>
</reference>
<keyword evidence="5" id="KW-0732">Signal</keyword>
<evidence type="ECO:0000313" key="7">
    <source>
        <dbReference type="Proteomes" id="UP000640725"/>
    </source>
</evidence>
<feature type="transmembrane region" description="Helical" evidence="4">
    <location>
        <begin position="96"/>
        <end position="115"/>
    </location>
</feature>
<organism evidence="6 7">
    <name type="scientific">Planktothrix mougeotii LEGE 06226</name>
    <dbReference type="NCBI Taxonomy" id="1828728"/>
    <lineage>
        <taxon>Bacteria</taxon>
        <taxon>Bacillati</taxon>
        <taxon>Cyanobacteriota</taxon>
        <taxon>Cyanophyceae</taxon>
        <taxon>Oscillatoriophycideae</taxon>
        <taxon>Oscillatoriales</taxon>
        <taxon>Microcoleaceae</taxon>
        <taxon>Planktothrix</taxon>
    </lineage>
</organism>
<comment type="caution">
    <text evidence="6">The sequence shown here is derived from an EMBL/GenBank/DDBJ whole genome shotgun (WGS) entry which is preliminary data.</text>
</comment>
<dbReference type="RefSeq" id="WP_193868040.1">
    <property type="nucleotide sequence ID" value="NZ_JADEWU010000005.1"/>
</dbReference>